<sequence>MIKKILFLLALVLTNYSFAQTYTMGDVTTGSGVQTTCSGTFVDSGGAGGNYSAGESFEVTFCPSTPGNYIQFDFSSFNVEGEPFDFLTFYEGIGTGGTVIGVYGDNDPPDIGACAGGTFIASSDPSGCITVVFESDSSVQLDGWEATISCTTTPGGDTIPGGVTPPANSVCGGSGAFCADAGALEFPNTTDADCVPDAPAEVVTNSCLGSAPNPAWYFIEVGTSGDIIVEIEQTTGPGGTGTGLDVDFAVWGPFTQPSDACLDFTANTPIDCSYSFAAIETADIIGAQAGEFYMFLVTNFDGDEGFITLTQTNSGNPGAGTTDCCPVISAIEPSVCGASDGAIYIELLQPNTAYTITYNDPAPQSYSGTSDANGILTIPNLPAGNYTTVDTGTAGCTPRDIVISDPASGTFNGVTSNGTICAGQNAVFDLSGPPNAIVSYNINGGATQTVTLDASGNATVTVTAPITDQTINVISMDEGGCVSALSVSETVIVSPGPTADASAVASPICDDGTNAQFIITGTPNATVEYNINGGATQTITLDASGNATVTVTSPVTNQTINLTQVSIVGAPIVGNGLSGSGAINSANASGPILPIGSTLDATNSAQIANGADTTLTLVLEDIVPVGTSIILSVAQDIAAGDMTISDGVNTINFNTGPIDVSQQINFVTGVATNTLTFNRLAGRLWIDGVEYTLPVSSCTVPLTDSETVIVNTTPTADAPADVTACDSYVLPALSAGNTYYTGSGGTGTVIASGTSITTTQTIYVYAETGTTPNCTDENSFVVTINATPTADAPADVTACDSYVLPALNAGNTYYTGSGGTGTVIASGTSITTTQTIYVYAESGTTPNCTDENSFVVTINTT</sequence>
<feature type="chain" id="PRO_5015479380" description="CUB domain-containing protein" evidence="1">
    <location>
        <begin position="20"/>
        <end position="861"/>
    </location>
</feature>
<dbReference type="Proteomes" id="UP000238426">
    <property type="component" value="Unassembled WGS sequence"/>
</dbReference>
<organism evidence="2 3">
    <name type="scientific">Aurantibacter aestuarii</name>
    <dbReference type="NCBI Taxonomy" id="1266046"/>
    <lineage>
        <taxon>Bacteria</taxon>
        <taxon>Pseudomonadati</taxon>
        <taxon>Bacteroidota</taxon>
        <taxon>Flavobacteriia</taxon>
        <taxon>Flavobacteriales</taxon>
        <taxon>Flavobacteriaceae</taxon>
        <taxon>Aurantibacter</taxon>
    </lineage>
</organism>
<reference evidence="2 3" key="1">
    <citation type="submission" date="2018-03" db="EMBL/GenBank/DDBJ databases">
        <title>Mesoflavibacter sp. HG37 and Mesoflavibacter sp. HG96 sp.nov., two marine bacteria isolated from seawater of Western Pacific Ocean.</title>
        <authorList>
            <person name="Cheng H."/>
            <person name="Wu Y.-H."/>
            <person name="Guo L.-L."/>
            <person name="Xu X.-W."/>
        </authorList>
    </citation>
    <scope>NUCLEOTIDE SEQUENCE [LARGE SCALE GENOMIC DNA]</scope>
    <source>
        <strain evidence="2 3">KCTC 32269</strain>
    </source>
</reference>
<feature type="signal peptide" evidence="1">
    <location>
        <begin position="1"/>
        <end position="19"/>
    </location>
</feature>
<accession>A0A2T1N6Z3</accession>
<dbReference type="AlphaFoldDB" id="A0A2T1N6Z3"/>
<dbReference type="SUPFAM" id="SSF49854">
    <property type="entry name" value="Spermadhesin, CUB domain"/>
    <property type="match status" value="1"/>
</dbReference>
<evidence type="ECO:0008006" key="4">
    <source>
        <dbReference type="Google" id="ProtNLM"/>
    </source>
</evidence>
<keyword evidence="1" id="KW-0732">Signal</keyword>
<feature type="non-terminal residue" evidence="2">
    <location>
        <position position="861"/>
    </location>
</feature>
<dbReference type="InterPro" id="IPR035914">
    <property type="entry name" value="Sperma_CUB_dom_sf"/>
</dbReference>
<keyword evidence="3" id="KW-1185">Reference proteome</keyword>
<comment type="caution">
    <text evidence="2">The sequence shown here is derived from an EMBL/GenBank/DDBJ whole genome shotgun (WGS) entry which is preliminary data.</text>
</comment>
<dbReference type="Gene3D" id="2.60.120.290">
    <property type="entry name" value="Spermadhesin, CUB domain"/>
    <property type="match status" value="1"/>
</dbReference>
<protein>
    <recommendedName>
        <fullName evidence="4">CUB domain-containing protein</fullName>
    </recommendedName>
</protein>
<dbReference type="EMBL" id="PXOQ01000010">
    <property type="protein sequence ID" value="PSG87363.1"/>
    <property type="molecule type" value="Genomic_DNA"/>
</dbReference>
<evidence type="ECO:0000313" key="3">
    <source>
        <dbReference type="Proteomes" id="UP000238426"/>
    </source>
</evidence>
<gene>
    <name evidence="2" type="ORF">C7H52_10795</name>
</gene>
<proteinExistence type="predicted"/>
<evidence type="ECO:0000256" key="1">
    <source>
        <dbReference type="SAM" id="SignalP"/>
    </source>
</evidence>
<name>A0A2T1N6Z3_9FLAO</name>
<evidence type="ECO:0000313" key="2">
    <source>
        <dbReference type="EMBL" id="PSG87363.1"/>
    </source>
</evidence>